<evidence type="ECO:0000259" key="1">
    <source>
        <dbReference type="Pfam" id="PF03101"/>
    </source>
</evidence>
<dbReference type="EMBL" id="JADFTS010000005">
    <property type="protein sequence ID" value="KAF9607607.1"/>
    <property type="molecule type" value="Genomic_DNA"/>
</dbReference>
<sequence length="392" mass="42973">MDGRGRDFPLELNENCEQLVSHSDDDQVSDEGMQEKEDYIMVDVPKPKLGMIFESDSKAYKYYDRYAKNVGFRVRKNSTTHRMDKTISRRLFCCSKEGFRRTHTRGPSLKARAPTRVGCKARLQIKLLGDGKYSVVEFIKEHNHELGASSKEHSLKLKRKAEISHAEVVEEMHDAETRSTTSYLPMGEEVGVVLAKEVLTRVLREIDDLLKFGLDQGVSLENDRSANHVNLGNDCVADHLGANVGMGKQNGSTEKIQPRLTGSQVSVGVVGTVSSSSLASPLVMPNHPVYPVRPGLFPHYAQAIFSNSGTSMAHGLICGGWRAPSWHGKFVPMNVVGVSGASTFQGTPLQPTGLVNGPLVPPLYPNVYNEGLAKVADQAASHHGHDTTPSIQ</sequence>
<proteinExistence type="predicted"/>
<name>A0A835I047_9MAGN</name>
<dbReference type="InterPro" id="IPR004330">
    <property type="entry name" value="FAR1_DNA_bnd_dom"/>
</dbReference>
<feature type="domain" description="FAR1" evidence="1">
    <location>
        <begin position="61"/>
        <end position="146"/>
    </location>
</feature>
<dbReference type="PANTHER" id="PTHR46328">
    <property type="entry name" value="FAR-RED IMPAIRED RESPONSIVE (FAR1) FAMILY PROTEIN-RELATED"/>
    <property type="match status" value="1"/>
</dbReference>
<gene>
    <name evidence="2" type="ORF">IFM89_037535</name>
</gene>
<dbReference type="Proteomes" id="UP000631114">
    <property type="component" value="Unassembled WGS sequence"/>
</dbReference>
<organism evidence="2 3">
    <name type="scientific">Coptis chinensis</name>
    <dbReference type="NCBI Taxonomy" id="261450"/>
    <lineage>
        <taxon>Eukaryota</taxon>
        <taxon>Viridiplantae</taxon>
        <taxon>Streptophyta</taxon>
        <taxon>Embryophyta</taxon>
        <taxon>Tracheophyta</taxon>
        <taxon>Spermatophyta</taxon>
        <taxon>Magnoliopsida</taxon>
        <taxon>Ranunculales</taxon>
        <taxon>Ranunculaceae</taxon>
        <taxon>Coptidoideae</taxon>
        <taxon>Coptis</taxon>
    </lineage>
</organism>
<dbReference type="PANTHER" id="PTHR46328:SF34">
    <property type="entry name" value="PROTEIN FAR1-RELATED SEQUENCE 5-LIKE"/>
    <property type="match status" value="1"/>
</dbReference>
<dbReference type="AlphaFoldDB" id="A0A835I047"/>
<keyword evidence="3" id="KW-1185">Reference proteome</keyword>
<reference evidence="2 3" key="1">
    <citation type="submission" date="2020-10" db="EMBL/GenBank/DDBJ databases">
        <title>The Coptis chinensis genome and diversification of protoberbering-type alkaloids.</title>
        <authorList>
            <person name="Wang B."/>
            <person name="Shu S."/>
            <person name="Song C."/>
            <person name="Liu Y."/>
        </authorList>
    </citation>
    <scope>NUCLEOTIDE SEQUENCE [LARGE SCALE GENOMIC DNA]</scope>
    <source>
        <strain evidence="2">HL-2020</strain>
        <tissue evidence="2">Leaf</tissue>
    </source>
</reference>
<dbReference type="Pfam" id="PF03101">
    <property type="entry name" value="FAR1"/>
    <property type="match status" value="1"/>
</dbReference>
<accession>A0A835I047</accession>
<dbReference type="OrthoDB" id="2402896at2759"/>
<evidence type="ECO:0000313" key="3">
    <source>
        <dbReference type="Proteomes" id="UP000631114"/>
    </source>
</evidence>
<evidence type="ECO:0000313" key="2">
    <source>
        <dbReference type="EMBL" id="KAF9607607.1"/>
    </source>
</evidence>
<comment type="caution">
    <text evidence="2">The sequence shown here is derived from an EMBL/GenBank/DDBJ whole genome shotgun (WGS) entry which is preliminary data.</text>
</comment>
<protein>
    <recommendedName>
        <fullName evidence="1">FAR1 domain-containing protein</fullName>
    </recommendedName>
</protein>